<evidence type="ECO:0000256" key="3">
    <source>
        <dbReference type="ARBA" id="ARBA00022737"/>
    </source>
</evidence>
<dbReference type="InterPro" id="IPR039241">
    <property type="entry name" value="Rrp9-like"/>
</dbReference>
<dbReference type="GO" id="GO:0035091">
    <property type="term" value="F:phosphatidylinositol binding"/>
    <property type="evidence" value="ECO:0007669"/>
    <property type="project" value="InterPro"/>
</dbReference>
<evidence type="ECO:0000256" key="6">
    <source>
        <dbReference type="SAM" id="MobiDB-lite"/>
    </source>
</evidence>
<protein>
    <submittedName>
        <fullName evidence="8">WD domain, G-beta repeat domain-containing protein</fullName>
    </submittedName>
</protein>
<keyword evidence="3" id="KW-0677">Repeat</keyword>
<dbReference type="InterPro" id="IPR001680">
    <property type="entry name" value="WD40_rpt"/>
</dbReference>
<evidence type="ECO:0000256" key="4">
    <source>
        <dbReference type="ARBA" id="ARBA00023242"/>
    </source>
</evidence>
<dbReference type="InterPro" id="IPR015943">
    <property type="entry name" value="WD40/YVTN_repeat-like_dom_sf"/>
</dbReference>
<dbReference type="InterPro" id="IPR036871">
    <property type="entry name" value="PX_dom_sf"/>
</dbReference>
<feature type="repeat" description="WD" evidence="5">
    <location>
        <begin position="457"/>
        <end position="489"/>
    </location>
</feature>
<dbReference type="OrthoDB" id="430293at2759"/>
<feature type="region of interest" description="Disordered" evidence="6">
    <location>
        <begin position="694"/>
        <end position="740"/>
    </location>
</feature>
<dbReference type="Proteomes" id="UP000053562">
    <property type="component" value="Unassembled WGS sequence"/>
</dbReference>
<dbReference type="GO" id="GO:0032040">
    <property type="term" value="C:small-subunit processome"/>
    <property type="evidence" value="ECO:0007669"/>
    <property type="project" value="TreeGrafter"/>
</dbReference>
<dbReference type="Gene3D" id="3.30.1520.10">
    <property type="entry name" value="Phox-like domain"/>
    <property type="match status" value="1"/>
</dbReference>
<dbReference type="CDD" id="cd06093">
    <property type="entry name" value="PX_domain"/>
    <property type="match status" value="1"/>
</dbReference>
<dbReference type="PROSITE" id="PS50082">
    <property type="entry name" value="WD_REPEATS_2"/>
    <property type="match status" value="1"/>
</dbReference>
<dbReference type="Pfam" id="PF00787">
    <property type="entry name" value="PX"/>
    <property type="match status" value="1"/>
</dbReference>
<dbReference type="PROSITE" id="PS50195">
    <property type="entry name" value="PX"/>
    <property type="match status" value="1"/>
</dbReference>
<dbReference type="SUPFAM" id="SSF50978">
    <property type="entry name" value="WD40 repeat-like"/>
    <property type="match status" value="1"/>
</dbReference>
<feature type="compositionally biased region" description="Basic and acidic residues" evidence="6">
    <location>
        <begin position="713"/>
        <end position="730"/>
    </location>
</feature>
<dbReference type="AlphaFoldDB" id="A0A0J9SJA1"/>
<evidence type="ECO:0000259" key="7">
    <source>
        <dbReference type="PROSITE" id="PS50195"/>
    </source>
</evidence>
<accession>A0A0J9SJA1</accession>
<feature type="compositionally biased region" description="Polar residues" evidence="6">
    <location>
        <begin position="547"/>
        <end position="556"/>
    </location>
</feature>
<keyword evidence="2 5" id="KW-0853">WD repeat</keyword>
<dbReference type="SUPFAM" id="SSF64268">
    <property type="entry name" value="PX domain"/>
    <property type="match status" value="1"/>
</dbReference>
<comment type="subcellular location">
    <subcellularLocation>
        <location evidence="1">Nucleus</location>
    </subcellularLocation>
</comment>
<dbReference type="SMART" id="SM00320">
    <property type="entry name" value="WD40"/>
    <property type="match status" value="4"/>
</dbReference>
<dbReference type="PROSITE" id="PS50294">
    <property type="entry name" value="WD_REPEATS_REGION"/>
    <property type="match status" value="1"/>
</dbReference>
<proteinExistence type="predicted"/>
<feature type="region of interest" description="Disordered" evidence="6">
    <location>
        <begin position="521"/>
        <end position="556"/>
    </location>
</feature>
<feature type="compositionally biased region" description="Polar residues" evidence="6">
    <location>
        <begin position="525"/>
        <end position="536"/>
    </location>
</feature>
<sequence>MELEHFDIGINRVEQREEKVYYVILIQYKDLKYEVSRRYSEFEELHWELLHMGFSTLPNLPKKKLMAYKNAEYISYRKKVLNSYVQNLFIRADVRCCALFLNFILFYDKINLSVEVVKTKLLNSIGSQKFSMSDLYINEKYNFIICVYEDKSNLSKLGKLWSIIEPDIVGEIKVFTYNNDLTSTFCETYKEQTVYKARNIVCAELQNEVIISGDDGKIHIYKIDTQLLTLIYVKNIPCHNDTILKMMSFHPDLFCTCGYDNAFRLLRLGDYKILSGGRCNKRLDKDKITTCHLLNYSNIVLGTDCAVFFIYNMMSNPPLYLDTKKLKNGEKINCFANTDKYLFIGYDNIIACYNYHYNSEAKNARGLTPGENFTECVAYQDPPGGSTQTDGQTNEKQPLITKLIVDNNMSAQYVPPLLYDNTVLSLSVNKEKKVLYAGYEDAIVIWSITSGLIVSAFHGHTNGVHFLKFLSSSGFLLSGGDGGNLKIWKNDIDNFQIWKPKRRTYKANEPVGIPHQAVYAESSAHKNSQHNNFTFNESEDGDDPDSRSNAQSESLSIDNLLGETNKKYDYQVYDTSNYKKDLINYNASTNINSVDSSRSNLFYDKSVSNAPQEFPSDASNLDVCILTSREDKGRSGSYDCNVDVNFSKGDNSFHAPLYGQDFQQNYAQYGVANEEVKFHQGGKNEERYQHDQYNLRGHSGYGGSPIAHGYEAGQEKGGSHAEAHHDDGHHSGAHHGGILHSGAHQMDAYGANYNSATALQAQHSPDGGAPNSMDMKHIEGDQFSNLKRDIVYVSDDDDDLISAFR</sequence>
<dbReference type="EMBL" id="KQ234144">
    <property type="protein sequence ID" value="KMZ83100.1"/>
    <property type="molecule type" value="Genomic_DNA"/>
</dbReference>
<keyword evidence="4" id="KW-0539">Nucleus</keyword>
<evidence type="ECO:0000256" key="1">
    <source>
        <dbReference type="ARBA" id="ARBA00004123"/>
    </source>
</evidence>
<evidence type="ECO:0000256" key="2">
    <source>
        <dbReference type="ARBA" id="ARBA00022574"/>
    </source>
</evidence>
<dbReference type="InterPro" id="IPR001683">
    <property type="entry name" value="PX_dom"/>
</dbReference>
<dbReference type="Pfam" id="PF00400">
    <property type="entry name" value="WD40"/>
    <property type="match status" value="1"/>
</dbReference>
<feature type="domain" description="PX" evidence="7">
    <location>
        <begin position="1"/>
        <end position="111"/>
    </location>
</feature>
<gene>
    <name evidence="8" type="ORF">PVIIG_03982</name>
</gene>
<name>A0A0J9SJA1_PLAVI</name>
<reference evidence="8 9" key="1">
    <citation type="submission" date="2011-08" db="EMBL/GenBank/DDBJ databases">
        <title>The Genome Sequence of Plasmodium vivax India VII.</title>
        <authorList>
            <consortium name="The Broad Institute Genome Sequencing Platform"/>
            <consortium name="The Broad Institute Genome Sequencing Center for Infectious Disease"/>
            <person name="Neafsey D."/>
            <person name="Carlton J."/>
            <person name="Barnwell J."/>
            <person name="Collins W."/>
            <person name="Escalante A."/>
            <person name="Mullikin J."/>
            <person name="Saul A."/>
            <person name="Guigo R."/>
            <person name="Camara F."/>
            <person name="Young S.K."/>
            <person name="Zeng Q."/>
            <person name="Gargeya S."/>
            <person name="Fitzgerald M."/>
            <person name="Haas B."/>
            <person name="Abouelleil A."/>
            <person name="Alvarado L."/>
            <person name="Arachchi H.M."/>
            <person name="Berlin A."/>
            <person name="Brown A."/>
            <person name="Chapman S.B."/>
            <person name="Chen Z."/>
            <person name="Dunbar C."/>
            <person name="Freedman E."/>
            <person name="Gearin G."/>
            <person name="Gellesch M."/>
            <person name="Goldberg J."/>
            <person name="Griggs A."/>
            <person name="Gujja S."/>
            <person name="Heiman D."/>
            <person name="Howarth C."/>
            <person name="Larson L."/>
            <person name="Lui A."/>
            <person name="MacDonald P.J.P."/>
            <person name="Montmayeur A."/>
            <person name="Murphy C."/>
            <person name="Neiman D."/>
            <person name="Pearson M."/>
            <person name="Priest M."/>
            <person name="Roberts A."/>
            <person name="Saif S."/>
            <person name="Shea T."/>
            <person name="Shenoy N."/>
            <person name="Sisk P."/>
            <person name="Stolte C."/>
            <person name="Sykes S."/>
            <person name="Wortman J."/>
            <person name="Nusbaum C."/>
            <person name="Birren B."/>
        </authorList>
    </citation>
    <scope>NUCLEOTIDE SEQUENCE [LARGE SCALE GENOMIC DNA]</scope>
    <source>
        <strain evidence="8 9">India VII</strain>
    </source>
</reference>
<evidence type="ECO:0000256" key="5">
    <source>
        <dbReference type="PROSITE-ProRule" id="PRU00221"/>
    </source>
</evidence>
<evidence type="ECO:0000313" key="8">
    <source>
        <dbReference type="EMBL" id="KMZ83100.1"/>
    </source>
</evidence>
<dbReference type="Gene3D" id="2.130.10.10">
    <property type="entry name" value="YVTN repeat-like/Quinoprotein amine dehydrogenase"/>
    <property type="match status" value="2"/>
</dbReference>
<organism evidence="8 9">
    <name type="scientific">Plasmodium vivax India VII</name>
    <dbReference type="NCBI Taxonomy" id="1077284"/>
    <lineage>
        <taxon>Eukaryota</taxon>
        <taxon>Sar</taxon>
        <taxon>Alveolata</taxon>
        <taxon>Apicomplexa</taxon>
        <taxon>Aconoidasida</taxon>
        <taxon>Haemosporida</taxon>
        <taxon>Plasmodiidae</taxon>
        <taxon>Plasmodium</taxon>
        <taxon>Plasmodium (Plasmodium)</taxon>
    </lineage>
</organism>
<dbReference type="SMART" id="SM00312">
    <property type="entry name" value="PX"/>
    <property type="match status" value="1"/>
</dbReference>
<dbReference type="PANTHER" id="PTHR19865:SF0">
    <property type="entry name" value="U3 SMALL NUCLEOLAR RNA-INTERACTING PROTEIN 2"/>
    <property type="match status" value="1"/>
</dbReference>
<dbReference type="InterPro" id="IPR036322">
    <property type="entry name" value="WD40_repeat_dom_sf"/>
</dbReference>
<dbReference type="GO" id="GO:0034511">
    <property type="term" value="F:U3 snoRNA binding"/>
    <property type="evidence" value="ECO:0007669"/>
    <property type="project" value="InterPro"/>
</dbReference>
<dbReference type="PANTHER" id="PTHR19865">
    <property type="entry name" value="U3 SMALL NUCLEOLAR RNA INTERACTING PROTEIN 2"/>
    <property type="match status" value="1"/>
</dbReference>
<evidence type="ECO:0000313" key="9">
    <source>
        <dbReference type="Proteomes" id="UP000053562"/>
    </source>
</evidence>